<dbReference type="InterPro" id="IPR050319">
    <property type="entry name" value="ABC_transp_ATP-bind"/>
</dbReference>
<accession>A0A2V1JMU0</accession>
<dbReference type="FunFam" id="3.40.50.300:FF:000016">
    <property type="entry name" value="Oligopeptide ABC transporter ATP-binding component"/>
    <property type="match status" value="1"/>
</dbReference>
<dbReference type="GO" id="GO:0016887">
    <property type="term" value="F:ATP hydrolysis activity"/>
    <property type="evidence" value="ECO:0007669"/>
    <property type="project" value="InterPro"/>
</dbReference>
<dbReference type="PANTHER" id="PTHR43776">
    <property type="entry name" value="TRANSPORT ATP-BINDING PROTEIN"/>
    <property type="match status" value="1"/>
</dbReference>
<evidence type="ECO:0000256" key="1">
    <source>
        <dbReference type="ARBA" id="ARBA00005417"/>
    </source>
</evidence>
<feature type="domain" description="ABC transporter" evidence="5">
    <location>
        <begin position="5"/>
        <end position="247"/>
    </location>
</feature>
<evidence type="ECO:0000313" key="7">
    <source>
        <dbReference type="Proteomes" id="UP000245288"/>
    </source>
</evidence>
<dbReference type="PANTHER" id="PTHR43776:SF7">
    <property type="entry name" value="D,D-DIPEPTIDE TRANSPORT ATP-BINDING PROTEIN DDPF-RELATED"/>
    <property type="match status" value="1"/>
</dbReference>
<dbReference type="PROSITE" id="PS00211">
    <property type="entry name" value="ABC_TRANSPORTER_1"/>
    <property type="match status" value="1"/>
</dbReference>
<dbReference type="EMBL" id="JRFU01000132">
    <property type="protein sequence ID" value="PWE86067.1"/>
    <property type="molecule type" value="Genomic_DNA"/>
</dbReference>
<dbReference type="RefSeq" id="WP_109216205.1">
    <property type="nucleotide sequence ID" value="NZ_JRFU01000132.1"/>
</dbReference>
<sequence>MDTILEVNNLSKQFYKNKKLFTAVNGISFTLQRGECLGIVGESGCGKSTTVKMLTHLLKPDGGDIFLNETDIQKLRGKSLKEFYTEIQMVFQVPQDSFDPRKKIGDSIMESMRNHDIGKKEAQNRLEQLLQQVELPTEIADRYPNQVSGGQCQRAAIARALAVNPKILICDEATSALDVTVQMQIIELLKRLQKEMDLSILLISHDLALVQHLCDRVIVMYQGNIVEQGRTERVINAPENGYTKMLIEAAMLGQ</sequence>
<organism evidence="6 7">
    <name type="scientific">Eubacterium ramulus</name>
    <dbReference type="NCBI Taxonomy" id="39490"/>
    <lineage>
        <taxon>Bacteria</taxon>
        <taxon>Bacillati</taxon>
        <taxon>Bacillota</taxon>
        <taxon>Clostridia</taxon>
        <taxon>Eubacteriales</taxon>
        <taxon>Eubacteriaceae</taxon>
        <taxon>Eubacterium</taxon>
    </lineage>
</organism>
<evidence type="ECO:0000256" key="3">
    <source>
        <dbReference type="ARBA" id="ARBA00022741"/>
    </source>
</evidence>
<comment type="caution">
    <text evidence="6">The sequence shown here is derived from an EMBL/GenBank/DDBJ whole genome shotgun (WGS) entry which is preliminary data.</text>
</comment>
<name>A0A2V1JMU0_EUBRA</name>
<evidence type="ECO:0000259" key="5">
    <source>
        <dbReference type="PROSITE" id="PS50893"/>
    </source>
</evidence>
<reference evidence="6 7" key="1">
    <citation type="submission" date="2014-09" db="EMBL/GenBank/DDBJ databases">
        <title>Butyrate-producing bacteria isolated from human gut.</title>
        <authorList>
            <person name="Zhang Q."/>
            <person name="Zhao L."/>
        </authorList>
    </citation>
    <scope>NUCLEOTIDE SEQUENCE [LARGE SCALE GENOMIC DNA]</scope>
    <source>
        <strain evidence="6 7">21</strain>
    </source>
</reference>
<dbReference type="InterPro" id="IPR017871">
    <property type="entry name" value="ABC_transporter-like_CS"/>
</dbReference>
<dbReference type="GO" id="GO:0005524">
    <property type="term" value="F:ATP binding"/>
    <property type="evidence" value="ECO:0007669"/>
    <property type="project" value="UniProtKB-KW"/>
</dbReference>
<keyword evidence="4" id="KW-0067">ATP-binding</keyword>
<dbReference type="InterPro" id="IPR027417">
    <property type="entry name" value="P-loop_NTPase"/>
</dbReference>
<dbReference type="InterPro" id="IPR003593">
    <property type="entry name" value="AAA+_ATPase"/>
</dbReference>
<evidence type="ECO:0000313" key="6">
    <source>
        <dbReference type="EMBL" id="PWE86067.1"/>
    </source>
</evidence>
<gene>
    <name evidence="6" type="ORF">LG34_12095</name>
</gene>
<evidence type="ECO:0000256" key="4">
    <source>
        <dbReference type="ARBA" id="ARBA00022840"/>
    </source>
</evidence>
<dbReference type="SUPFAM" id="SSF52540">
    <property type="entry name" value="P-loop containing nucleoside triphosphate hydrolases"/>
    <property type="match status" value="1"/>
</dbReference>
<keyword evidence="7" id="KW-1185">Reference proteome</keyword>
<keyword evidence="3" id="KW-0547">Nucleotide-binding</keyword>
<dbReference type="GO" id="GO:0055085">
    <property type="term" value="P:transmembrane transport"/>
    <property type="evidence" value="ECO:0007669"/>
    <property type="project" value="UniProtKB-ARBA"/>
</dbReference>
<comment type="similarity">
    <text evidence="1">Belongs to the ABC transporter superfamily.</text>
</comment>
<dbReference type="Gene3D" id="3.40.50.300">
    <property type="entry name" value="P-loop containing nucleotide triphosphate hydrolases"/>
    <property type="match status" value="1"/>
</dbReference>
<dbReference type="CDD" id="cd03257">
    <property type="entry name" value="ABC_NikE_OppD_transporters"/>
    <property type="match status" value="1"/>
</dbReference>
<keyword evidence="2" id="KW-0813">Transport</keyword>
<evidence type="ECO:0000256" key="2">
    <source>
        <dbReference type="ARBA" id="ARBA00022448"/>
    </source>
</evidence>
<dbReference type="Proteomes" id="UP000245288">
    <property type="component" value="Unassembled WGS sequence"/>
</dbReference>
<dbReference type="Pfam" id="PF00005">
    <property type="entry name" value="ABC_tran"/>
    <property type="match status" value="1"/>
</dbReference>
<dbReference type="OrthoDB" id="9809450at2"/>
<dbReference type="PROSITE" id="PS50893">
    <property type="entry name" value="ABC_TRANSPORTER_2"/>
    <property type="match status" value="1"/>
</dbReference>
<dbReference type="AlphaFoldDB" id="A0A2V1JMU0"/>
<dbReference type="InterPro" id="IPR003439">
    <property type="entry name" value="ABC_transporter-like_ATP-bd"/>
</dbReference>
<proteinExistence type="inferred from homology"/>
<protein>
    <submittedName>
        <fullName evidence="6">ABC transporter</fullName>
    </submittedName>
</protein>
<dbReference type="SMART" id="SM00382">
    <property type="entry name" value="AAA"/>
    <property type="match status" value="1"/>
</dbReference>